<proteinExistence type="predicted"/>
<accession>A0A6J7GBJ1</accession>
<sequence>MMGKFGKARPISSVKRSIPLDARNILSPPHEEHLQSSITFLHNEHSGRASAELRVKRPPQSHNPILRHLEHRIAFP</sequence>
<gene>
    <name evidence="1" type="ORF">UFOPK3558_00666</name>
</gene>
<reference evidence="1" key="1">
    <citation type="submission" date="2020-05" db="EMBL/GenBank/DDBJ databases">
        <authorList>
            <person name="Chiriac C."/>
            <person name="Salcher M."/>
            <person name="Ghai R."/>
            <person name="Kavagutti S V."/>
        </authorList>
    </citation>
    <scope>NUCLEOTIDE SEQUENCE</scope>
</reference>
<dbReference type="AlphaFoldDB" id="A0A6J7GBJ1"/>
<organism evidence="1">
    <name type="scientific">freshwater metagenome</name>
    <dbReference type="NCBI Taxonomy" id="449393"/>
    <lineage>
        <taxon>unclassified sequences</taxon>
        <taxon>metagenomes</taxon>
        <taxon>ecological metagenomes</taxon>
    </lineage>
</organism>
<protein>
    <submittedName>
        <fullName evidence="1">Unannotated protein</fullName>
    </submittedName>
</protein>
<dbReference type="EMBL" id="CAFBMI010000047">
    <property type="protein sequence ID" value="CAB4900689.1"/>
    <property type="molecule type" value="Genomic_DNA"/>
</dbReference>
<name>A0A6J7GBJ1_9ZZZZ</name>
<evidence type="ECO:0000313" key="1">
    <source>
        <dbReference type="EMBL" id="CAB4900689.1"/>
    </source>
</evidence>